<feature type="binding site" evidence="6">
    <location>
        <position position="5"/>
    </location>
    <ligand>
        <name>Mg(2+)</name>
        <dbReference type="ChEBI" id="CHEBI:18420"/>
    </ligand>
</feature>
<evidence type="ECO:0000256" key="4">
    <source>
        <dbReference type="ARBA" id="ARBA00022801"/>
    </source>
</evidence>
<comment type="caution">
    <text evidence="8">The sequence shown here is derived from an EMBL/GenBank/DDBJ whole genome shotgun (WGS) entry which is preliminary data.</text>
</comment>
<dbReference type="EC" id="3.1.-.-" evidence="6"/>
<dbReference type="Proteomes" id="UP001108089">
    <property type="component" value="Unassembled WGS sequence"/>
</dbReference>
<evidence type="ECO:0000256" key="2">
    <source>
        <dbReference type="ARBA" id="ARBA00022722"/>
    </source>
</evidence>
<evidence type="ECO:0000259" key="7">
    <source>
        <dbReference type="Pfam" id="PF01850"/>
    </source>
</evidence>
<comment type="similarity">
    <text evidence="6">Belongs to the PINc/VapC protein family.</text>
</comment>
<dbReference type="InterPro" id="IPR022907">
    <property type="entry name" value="VapC_family"/>
</dbReference>
<feature type="binding site" evidence="6">
    <location>
        <position position="93"/>
    </location>
    <ligand>
        <name>Mg(2+)</name>
        <dbReference type="ChEBI" id="CHEBI:18420"/>
    </ligand>
</feature>
<protein>
    <recommendedName>
        <fullName evidence="6">Ribonuclease VapC</fullName>
        <shortName evidence="6">RNase VapC</shortName>
        <ecNumber evidence="6">3.1.-.-</ecNumber>
    </recommendedName>
    <alternativeName>
        <fullName evidence="6">Toxin VapC</fullName>
    </alternativeName>
</protein>
<dbReference type="RefSeq" id="WP_235726233.1">
    <property type="nucleotide sequence ID" value="NZ_JAKGCU010000039.1"/>
</dbReference>
<reference evidence="8" key="1">
    <citation type="submission" date="2022-01" db="EMBL/GenBank/DDBJ databases">
        <title>Gordonia xiamenensis sp. nov., isolated from surface seawater in Xiamen.</title>
        <authorList>
            <person name="He Y.F."/>
        </authorList>
    </citation>
    <scope>NUCLEOTIDE SEQUENCE</scope>
    <source>
        <strain evidence="8">GW1C4-4</strain>
    </source>
</reference>
<comment type="function">
    <text evidence="6">Toxic component of a toxin-antitoxin (TA) system. An RNase.</text>
</comment>
<evidence type="ECO:0000313" key="8">
    <source>
        <dbReference type="EMBL" id="MCF3941354.1"/>
    </source>
</evidence>
<keyword evidence="1 6" id="KW-1277">Toxin-antitoxin system</keyword>
<dbReference type="SUPFAM" id="SSF88723">
    <property type="entry name" value="PIN domain-like"/>
    <property type="match status" value="1"/>
</dbReference>
<proteinExistence type="inferred from homology"/>
<evidence type="ECO:0000256" key="3">
    <source>
        <dbReference type="ARBA" id="ARBA00022723"/>
    </source>
</evidence>
<keyword evidence="4 6" id="KW-0378">Hydrolase</keyword>
<evidence type="ECO:0000313" key="9">
    <source>
        <dbReference type="Proteomes" id="UP001108089"/>
    </source>
</evidence>
<sequence length="128" mass="13386">MIAVDASVLIAHLNPADPHHRAATEVLLAGTPGEMLVHMITMAEVLVSGVRIGQGATMRDDIHAAGITVAPHDKGEPLRLAELRASSGLKLRDCCVLDVAVRHHANLATFDHALAAEATKRGIPAANA</sequence>
<keyword evidence="2 6" id="KW-0540">Nuclease</keyword>
<dbReference type="Pfam" id="PF01850">
    <property type="entry name" value="PIN"/>
    <property type="match status" value="1"/>
</dbReference>
<accession>A0ABS9DSX7</accession>
<keyword evidence="5 6" id="KW-0460">Magnesium</keyword>
<keyword evidence="6" id="KW-0800">Toxin</keyword>
<evidence type="ECO:0000256" key="6">
    <source>
        <dbReference type="HAMAP-Rule" id="MF_00265"/>
    </source>
</evidence>
<gene>
    <name evidence="6" type="primary">vapC</name>
    <name evidence="8" type="ORF">L1892_23575</name>
</gene>
<dbReference type="EMBL" id="JAKGCU010000039">
    <property type="protein sequence ID" value="MCF3941354.1"/>
    <property type="molecule type" value="Genomic_DNA"/>
</dbReference>
<name>A0ABS9DSX7_9ACTN</name>
<keyword evidence="9" id="KW-1185">Reference proteome</keyword>
<dbReference type="InterPro" id="IPR029060">
    <property type="entry name" value="PIN-like_dom_sf"/>
</dbReference>
<organism evidence="8 9">
    <name type="scientific">Gordonia tangerina</name>
    <dbReference type="NCBI Taxonomy" id="2911060"/>
    <lineage>
        <taxon>Bacteria</taxon>
        <taxon>Bacillati</taxon>
        <taxon>Actinomycetota</taxon>
        <taxon>Actinomycetes</taxon>
        <taxon>Mycobacteriales</taxon>
        <taxon>Gordoniaceae</taxon>
        <taxon>Gordonia</taxon>
    </lineage>
</organism>
<evidence type="ECO:0000256" key="1">
    <source>
        <dbReference type="ARBA" id="ARBA00022649"/>
    </source>
</evidence>
<comment type="cofactor">
    <cofactor evidence="6">
        <name>Mg(2+)</name>
        <dbReference type="ChEBI" id="CHEBI:18420"/>
    </cofactor>
</comment>
<evidence type="ECO:0000256" key="5">
    <source>
        <dbReference type="ARBA" id="ARBA00022842"/>
    </source>
</evidence>
<dbReference type="InterPro" id="IPR002716">
    <property type="entry name" value="PIN_dom"/>
</dbReference>
<dbReference type="CDD" id="cd09854">
    <property type="entry name" value="PIN_VapC-like"/>
    <property type="match status" value="1"/>
</dbReference>
<keyword evidence="3 6" id="KW-0479">Metal-binding</keyword>
<dbReference type="Gene3D" id="3.40.50.1010">
    <property type="entry name" value="5'-nuclease"/>
    <property type="match status" value="1"/>
</dbReference>
<dbReference type="HAMAP" id="MF_00265">
    <property type="entry name" value="VapC_Nob1"/>
    <property type="match status" value="1"/>
</dbReference>
<feature type="domain" description="PIN" evidence="7">
    <location>
        <begin position="2"/>
        <end position="115"/>
    </location>
</feature>